<dbReference type="EMBL" id="AP011947">
    <property type="protein sequence ID" value="BAM40487.1"/>
    <property type="molecule type" value="Genomic_DNA"/>
</dbReference>
<proteinExistence type="predicted"/>
<dbReference type="OrthoDB" id="10432165at2759"/>
<dbReference type="RefSeq" id="XP_009690788.1">
    <property type="nucleotide sequence ID" value="XM_009692493.1"/>
</dbReference>
<evidence type="ECO:0000313" key="2">
    <source>
        <dbReference type="EMBL" id="BAM40487.1"/>
    </source>
</evidence>
<reference evidence="2 3" key="1">
    <citation type="journal article" date="2012" name="MBio">
        <title>Comparative genome analysis of three eukaryotic parasites with differing abilities to transform leukocytes reveals key mediators of Theileria-induced leukocyte transformation.</title>
        <authorList>
            <person name="Hayashida K."/>
            <person name="Hara Y."/>
            <person name="Abe T."/>
            <person name="Yamasaki C."/>
            <person name="Toyoda A."/>
            <person name="Kosuge T."/>
            <person name="Suzuki Y."/>
            <person name="Sato Y."/>
            <person name="Kawashima S."/>
            <person name="Katayama T."/>
            <person name="Wakaguri H."/>
            <person name="Inoue N."/>
            <person name="Homma K."/>
            <person name="Tada-Umezaki M."/>
            <person name="Yagi Y."/>
            <person name="Fujii Y."/>
            <person name="Habara T."/>
            <person name="Kanehisa M."/>
            <person name="Watanabe H."/>
            <person name="Ito K."/>
            <person name="Gojobori T."/>
            <person name="Sugawara H."/>
            <person name="Imanishi T."/>
            <person name="Weir W."/>
            <person name="Gardner M."/>
            <person name="Pain A."/>
            <person name="Shiels B."/>
            <person name="Hattori M."/>
            <person name="Nene V."/>
            <person name="Sugimoto C."/>
        </authorList>
    </citation>
    <scope>NUCLEOTIDE SEQUENCE [LARGE SCALE GENOMIC DNA]</scope>
    <source>
        <strain evidence="2 3">Shintoku</strain>
    </source>
</reference>
<protein>
    <submittedName>
        <fullName evidence="2">Uncharacterized protein</fullName>
    </submittedName>
</protein>
<accession>J4CD42</accession>
<evidence type="ECO:0000256" key="1">
    <source>
        <dbReference type="SAM" id="MobiDB-lite"/>
    </source>
</evidence>
<feature type="region of interest" description="Disordered" evidence="1">
    <location>
        <begin position="207"/>
        <end position="233"/>
    </location>
</feature>
<dbReference type="eggNOG" id="ENOG502RVPU">
    <property type="taxonomic scope" value="Eukaryota"/>
</dbReference>
<gene>
    <name evidence="2" type="ORF">TOT_020000743</name>
</gene>
<organism evidence="2 3">
    <name type="scientific">Theileria orientalis strain Shintoku</name>
    <dbReference type="NCBI Taxonomy" id="869250"/>
    <lineage>
        <taxon>Eukaryota</taxon>
        <taxon>Sar</taxon>
        <taxon>Alveolata</taxon>
        <taxon>Apicomplexa</taxon>
        <taxon>Aconoidasida</taxon>
        <taxon>Piroplasmida</taxon>
        <taxon>Theileriidae</taxon>
        <taxon>Theileria</taxon>
    </lineage>
</organism>
<sequence>MTLTPVLMESVIVAPCQTTLADVNSALSTAYIICNKYLVIIHKKYYKNPVLVSSISIYRNLVYKLNTELLPSLYKMNIYTTLFLYVFLLLNNNIVDSLKLQFTFNNSKKINDKDRYWLLKVNEHEGHYFFFGHARCSKIVADGTTLWKVKQNGMCPGGVSYYGTDEVAINFPEELLFFKKSNGEWVKTTPPNETVKGNLEAAVIESDQDAKNKKDHPAAEEIQLPVKSYKEPDYDLPRDIKIELTTDCYKQKTQPSEEQVAKPTQPEPAQSVAEDAEDSSATPAAPESGST</sequence>
<feature type="region of interest" description="Disordered" evidence="1">
    <location>
        <begin position="247"/>
        <end position="291"/>
    </location>
</feature>
<dbReference type="VEuPathDB" id="PiroplasmaDB:TOT_020000743"/>
<dbReference type="AlphaFoldDB" id="J4CD42"/>
<evidence type="ECO:0000313" key="3">
    <source>
        <dbReference type="Proteomes" id="UP000003786"/>
    </source>
</evidence>
<keyword evidence="3" id="KW-1185">Reference proteome</keyword>
<dbReference type="GeneID" id="20714866"/>
<name>J4CD42_THEOR</name>
<feature type="compositionally biased region" description="Basic and acidic residues" evidence="1">
    <location>
        <begin position="208"/>
        <end position="219"/>
    </location>
</feature>
<dbReference type="KEGG" id="tot:TOT_020000743"/>
<dbReference type="Proteomes" id="UP000003786">
    <property type="component" value="Chromosome 2"/>
</dbReference>